<evidence type="ECO:0000313" key="2">
    <source>
        <dbReference type="EMBL" id="CAI2200136.1"/>
    </source>
</evidence>
<dbReference type="OrthoDB" id="2431949at2759"/>
<feature type="non-terminal residue" evidence="2">
    <location>
        <position position="1"/>
    </location>
</feature>
<comment type="caution">
    <text evidence="2">The sequence shown here is derived from an EMBL/GenBank/DDBJ whole genome shotgun (WGS) entry which is preliminary data.</text>
</comment>
<sequence length="58" mass="6541">SNHVAFKSDALVANKMNLKSDGKQLKMRNTIFGLNNQHQSMVNENGEPKGMKQVLIER</sequence>
<dbReference type="AlphaFoldDB" id="A0A9W4TC75"/>
<keyword evidence="3" id="KW-1185">Reference proteome</keyword>
<dbReference type="Proteomes" id="UP001153678">
    <property type="component" value="Unassembled WGS sequence"/>
</dbReference>
<reference evidence="2" key="1">
    <citation type="submission" date="2022-08" db="EMBL/GenBank/DDBJ databases">
        <authorList>
            <person name="Kallberg Y."/>
            <person name="Tangrot J."/>
            <person name="Rosling A."/>
        </authorList>
    </citation>
    <scope>NUCLEOTIDE SEQUENCE</scope>
    <source>
        <strain evidence="2">Wild A</strain>
    </source>
</reference>
<evidence type="ECO:0000313" key="3">
    <source>
        <dbReference type="Proteomes" id="UP001153678"/>
    </source>
</evidence>
<protein>
    <submittedName>
        <fullName evidence="2">1513_t:CDS:1</fullName>
    </submittedName>
</protein>
<dbReference type="EMBL" id="CAMKVN010023433">
    <property type="protein sequence ID" value="CAI2200136.1"/>
    <property type="molecule type" value="Genomic_DNA"/>
</dbReference>
<feature type="non-terminal residue" evidence="2">
    <location>
        <position position="58"/>
    </location>
</feature>
<gene>
    <name evidence="2" type="ORF">FWILDA_LOCUS19421</name>
</gene>
<accession>A0A9W4TC75</accession>
<feature type="compositionally biased region" description="Basic and acidic residues" evidence="1">
    <location>
        <begin position="46"/>
        <end position="58"/>
    </location>
</feature>
<evidence type="ECO:0000256" key="1">
    <source>
        <dbReference type="SAM" id="MobiDB-lite"/>
    </source>
</evidence>
<organism evidence="2 3">
    <name type="scientific">Funneliformis geosporum</name>
    <dbReference type="NCBI Taxonomy" id="1117311"/>
    <lineage>
        <taxon>Eukaryota</taxon>
        <taxon>Fungi</taxon>
        <taxon>Fungi incertae sedis</taxon>
        <taxon>Mucoromycota</taxon>
        <taxon>Glomeromycotina</taxon>
        <taxon>Glomeromycetes</taxon>
        <taxon>Glomerales</taxon>
        <taxon>Glomeraceae</taxon>
        <taxon>Funneliformis</taxon>
    </lineage>
</organism>
<name>A0A9W4TC75_9GLOM</name>
<proteinExistence type="predicted"/>
<feature type="region of interest" description="Disordered" evidence="1">
    <location>
        <begin position="38"/>
        <end position="58"/>
    </location>
</feature>